<keyword evidence="2" id="KW-1185">Reference proteome</keyword>
<name>A0A326UE62_THEHA</name>
<accession>A0A326UE62</accession>
<reference evidence="1 2" key="1">
    <citation type="submission" date="2018-06" db="EMBL/GenBank/DDBJ databases">
        <title>Genomic Encyclopedia of Archaeal and Bacterial Type Strains, Phase II (KMG-II): from individual species to whole genera.</title>
        <authorList>
            <person name="Goeker M."/>
        </authorList>
    </citation>
    <scope>NUCLEOTIDE SEQUENCE [LARGE SCALE GENOMIC DNA]</scope>
    <source>
        <strain evidence="1 2">ATCC BAA-1881</strain>
    </source>
</reference>
<gene>
    <name evidence="1" type="ORF">EI42_03443</name>
</gene>
<protein>
    <recommendedName>
        <fullName evidence="3">Restriction endonuclease</fullName>
    </recommendedName>
</protein>
<dbReference type="OrthoDB" id="10013169at2"/>
<evidence type="ECO:0000313" key="1">
    <source>
        <dbReference type="EMBL" id="PZW28065.1"/>
    </source>
</evidence>
<dbReference type="RefSeq" id="WP_111323806.1">
    <property type="nucleotide sequence ID" value="NZ_BIFX01000003.1"/>
</dbReference>
<proteinExistence type="predicted"/>
<comment type="caution">
    <text evidence="1">The sequence shown here is derived from an EMBL/GenBank/DDBJ whole genome shotgun (WGS) entry which is preliminary data.</text>
</comment>
<sequence length="482" mass="56665">MEDRFALYERGLRCLQEALGLDDPQYDDIMIYKSRLLLGIQEVRLYRSPEGNAEILRVIHQLSMMCKKRFQMDFEDWCIQCVEKEVQEVQQSGFPSIGDWKVLQSEQLQHFLRKMLARQGIHLQSRKAPPKEDPIARYKSIPLHAYPLYSSQDPDFLAYIKMHWDAVEGLSNNVYDLHISQAQLCGEENGYDVMEFSYIVKRTGFEAYSLLPGLLFWDKQWNWEFVSFKDKTDGRDMTYVWRLLFEHLRKSPTIATVRKVNALLQREVHSSGMNDLALEKKLVQYSSVPLADLLSHNGTAGSAKGSRADKGAQLIQELKRLPSGDGPAYERLVQRILTFCFEDEFSPFQLRQQVGTSHKKRRRDFIIDNKGAILEFWRTLKYRRGVEQILFDAKNYKHPMCYSEITGTLRYLRNEIFGNFMIFLSRQGIKDYEELLEDYRQERRVVLFLKDMDVIDMIEQKRQGEIASTILQDKYDQFCLLT</sequence>
<evidence type="ECO:0008006" key="3">
    <source>
        <dbReference type="Google" id="ProtNLM"/>
    </source>
</evidence>
<dbReference type="EMBL" id="QKUF01000011">
    <property type="protein sequence ID" value="PZW28065.1"/>
    <property type="molecule type" value="Genomic_DNA"/>
</dbReference>
<dbReference type="Proteomes" id="UP000248806">
    <property type="component" value="Unassembled WGS sequence"/>
</dbReference>
<dbReference type="AlphaFoldDB" id="A0A326UE62"/>
<organism evidence="1 2">
    <name type="scientific">Thermosporothrix hazakensis</name>
    <dbReference type="NCBI Taxonomy" id="644383"/>
    <lineage>
        <taxon>Bacteria</taxon>
        <taxon>Bacillati</taxon>
        <taxon>Chloroflexota</taxon>
        <taxon>Ktedonobacteria</taxon>
        <taxon>Ktedonobacterales</taxon>
        <taxon>Thermosporotrichaceae</taxon>
        <taxon>Thermosporothrix</taxon>
    </lineage>
</organism>
<evidence type="ECO:0000313" key="2">
    <source>
        <dbReference type="Proteomes" id="UP000248806"/>
    </source>
</evidence>